<dbReference type="InterPro" id="IPR050832">
    <property type="entry name" value="Bact_Acetyltransf"/>
</dbReference>
<dbReference type="InterPro" id="IPR016181">
    <property type="entry name" value="Acyl_CoA_acyltransferase"/>
</dbReference>
<dbReference type="RefSeq" id="WP_137099841.1">
    <property type="nucleotide sequence ID" value="NZ_CP039865.1"/>
</dbReference>
<dbReference type="Proteomes" id="UP000298588">
    <property type="component" value="Chromosome"/>
</dbReference>
<dbReference type="EMBL" id="CP039865">
    <property type="protein sequence ID" value="QCK86510.1"/>
    <property type="molecule type" value="Genomic_DNA"/>
</dbReference>
<dbReference type="PANTHER" id="PTHR43877:SF2">
    <property type="entry name" value="AMINOALKYLPHOSPHONATE N-ACETYLTRANSFERASE-RELATED"/>
    <property type="match status" value="1"/>
</dbReference>
<evidence type="ECO:0000313" key="4">
    <source>
        <dbReference type="EMBL" id="QCK86510.1"/>
    </source>
</evidence>
<dbReference type="Gene3D" id="3.40.630.30">
    <property type="match status" value="1"/>
</dbReference>
<evidence type="ECO:0000256" key="1">
    <source>
        <dbReference type="ARBA" id="ARBA00022679"/>
    </source>
</evidence>
<keyword evidence="1 4" id="KW-0808">Transferase</keyword>
<name>A0A4D7QEZ3_9HYPH</name>
<evidence type="ECO:0000313" key="5">
    <source>
        <dbReference type="Proteomes" id="UP000298588"/>
    </source>
</evidence>
<dbReference type="KEGG" id="paqt:E8L99_12465"/>
<dbReference type="PROSITE" id="PS51186">
    <property type="entry name" value="GNAT"/>
    <property type="match status" value="1"/>
</dbReference>
<organism evidence="4 5">
    <name type="scientific">Phreatobacter aquaticus</name>
    <dbReference type="NCBI Taxonomy" id="2570229"/>
    <lineage>
        <taxon>Bacteria</taxon>
        <taxon>Pseudomonadati</taxon>
        <taxon>Pseudomonadota</taxon>
        <taxon>Alphaproteobacteria</taxon>
        <taxon>Hyphomicrobiales</taxon>
        <taxon>Phreatobacteraceae</taxon>
        <taxon>Phreatobacter</taxon>
    </lineage>
</organism>
<keyword evidence="5" id="KW-1185">Reference proteome</keyword>
<evidence type="ECO:0000259" key="3">
    <source>
        <dbReference type="PROSITE" id="PS51186"/>
    </source>
</evidence>
<feature type="domain" description="N-acetyltransferase" evidence="3">
    <location>
        <begin position="1"/>
        <end position="150"/>
    </location>
</feature>
<keyword evidence="2" id="KW-0012">Acyltransferase</keyword>
<sequence>MIVIALERADSAEARALIAAADAFAATLYPPEQRHGSLVDRLLADDIRFLVARHEGRAVGCVALAIAPPQGEVKRLFVHSTARGLGAGRALMEALEAVARSECITLVQLETGPRNAAALQLYAAMGYKPCAAFGSYRPSPGSVFMEKTLFSE</sequence>
<dbReference type="CDD" id="cd04301">
    <property type="entry name" value="NAT_SF"/>
    <property type="match status" value="1"/>
</dbReference>
<dbReference type="PANTHER" id="PTHR43877">
    <property type="entry name" value="AMINOALKYLPHOSPHONATE N-ACETYLTRANSFERASE-RELATED-RELATED"/>
    <property type="match status" value="1"/>
</dbReference>
<reference evidence="4 5" key="1">
    <citation type="submission" date="2019-04" db="EMBL/GenBank/DDBJ databases">
        <title>Phreatobacter aquaticus sp. nov.</title>
        <authorList>
            <person name="Choi A."/>
            <person name="Baek K."/>
        </authorList>
    </citation>
    <scope>NUCLEOTIDE SEQUENCE [LARGE SCALE GENOMIC DNA]</scope>
    <source>
        <strain evidence="4 5">NMCR1094</strain>
    </source>
</reference>
<gene>
    <name evidence="4" type="ORF">E8L99_12465</name>
</gene>
<dbReference type="InterPro" id="IPR000182">
    <property type="entry name" value="GNAT_dom"/>
</dbReference>
<accession>A0A4D7QEZ3</accession>
<dbReference type="OrthoDB" id="9803233at2"/>
<dbReference type="Pfam" id="PF00583">
    <property type="entry name" value="Acetyltransf_1"/>
    <property type="match status" value="1"/>
</dbReference>
<dbReference type="GO" id="GO:0016747">
    <property type="term" value="F:acyltransferase activity, transferring groups other than amino-acyl groups"/>
    <property type="evidence" value="ECO:0007669"/>
    <property type="project" value="InterPro"/>
</dbReference>
<protein>
    <submittedName>
        <fullName evidence="4">GNAT family N-acetyltransferase</fullName>
    </submittedName>
</protein>
<proteinExistence type="predicted"/>
<evidence type="ECO:0000256" key="2">
    <source>
        <dbReference type="ARBA" id="ARBA00023315"/>
    </source>
</evidence>
<dbReference type="SUPFAM" id="SSF55729">
    <property type="entry name" value="Acyl-CoA N-acyltransferases (Nat)"/>
    <property type="match status" value="1"/>
</dbReference>
<dbReference type="AlphaFoldDB" id="A0A4D7QEZ3"/>